<evidence type="ECO:0000256" key="2">
    <source>
        <dbReference type="ARBA" id="ARBA00022448"/>
    </source>
</evidence>
<dbReference type="KEGG" id="sphu:SPPYR_3443"/>
<keyword evidence="2" id="KW-0813">Transport</keyword>
<evidence type="ECO:0000256" key="3">
    <source>
        <dbReference type="ARBA" id="ARBA00022692"/>
    </source>
</evidence>
<dbReference type="GO" id="GO:0022857">
    <property type="term" value="F:transmembrane transporter activity"/>
    <property type="evidence" value="ECO:0007669"/>
    <property type="project" value="InterPro"/>
</dbReference>
<organism evidence="9">
    <name type="scientific">uncultured Sphingopyxis sp</name>
    <dbReference type="NCBI Taxonomy" id="310581"/>
    <lineage>
        <taxon>Bacteria</taxon>
        <taxon>Pseudomonadati</taxon>
        <taxon>Pseudomonadota</taxon>
        <taxon>Alphaproteobacteria</taxon>
        <taxon>Sphingomonadales</taxon>
        <taxon>Sphingomonadaceae</taxon>
        <taxon>Sphingopyxis</taxon>
        <taxon>environmental samples</taxon>
    </lineage>
</organism>
<dbReference type="InterPro" id="IPR020846">
    <property type="entry name" value="MFS_dom"/>
</dbReference>
<evidence type="ECO:0000256" key="7">
    <source>
        <dbReference type="SAM" id="Phobius"/>
    </source>
</evidence>
<dbReference type="PANTHER" id="PTHR23502:SF132">
    <property type="entry name" value="POLYAMINE TRANSPORTER 2-RELATED"/>
    <property type="match status" value="1"/>
</dbReference>
<feature type="transmembrane region" description="Helical" evidence="7">
    <location>
        <begin position="97"/>
        <end position="118"/>
    </location>
</feature>
<sequence>MVVMMAMVMALNALAIDSMLPALPAIGETLGVTVANDRQHVISIYLLGIGFGSLLYGPLSDRFGRKGVLVPALFAYLALSIGCGLATSFAMLLALRFIHGLVSAALGVIVVAVIRDLFAGDAMAKRLSLIFLVFMIVPIIAPTIGAGIAAVAGWRASRSATWSISARPAPLMRMLSARGDVDRDAALAAPPARNARPRRRAPARLRDDGRGLGDGDAPPPRRGLYDRVGHDAGRALWLSQQQRADHRRGVRGAGAVPADLRLRRGRHRDRQFLERRDRRTFRRAPRVAVGGPRLHGDVDSADRRGLERRRDLVDVHRADDGQRRARRLHRQQFRVDRDGGFRAYGGRRLVVSELRQDAARGDRRRDDRPAI</sequence>
<dbReference type="SUPFAM" id="SSF103473">
    <property type="entry name" value="MFS general substrate transporter"/>
    <property type="match status" value="1"/>
</dbReference>
<feature type="transmembrane region" description="Helical" evidence="7">
    <location>
        <begin position="68"/>
        <end position="91"/>
    </location>
</feature>
<dbReference type="GO" id="GO:0005886">
    <property type="term" value="C:plasma membrane"/>
    <property type="evidence" value="ECO:0007669"/>
    <property type="project" value="TreeGrafter"/>
</dbReference>
<dbReference type="InterPro" id="IPR036259">
    <property type="entry name" value="MFS_trans_sf"/>
</dbReference>
<evidence type="ECO:0000313" key="9">
    <source>
        <dbReference type="EMBL" id="SBV34558.1"/>
    </source>
</evidence>
<name>A0A1Y5PX25_9SPHN</name>
<dbReference type="PANTHER" id="PTHR23502">
    <property type="entry name" value="MAJOR FACILITATOR SUPERFAMILY"/>
    <property type="match status" value="1"/>
</dbReference>
<evidence type="ECO:0000256" key="1">
    <source>
        <dbReference type="ARBA" id="ARBA00004141"/>
    </source>
</evidence>
<proteinExistence type="predicted"/>
<feature type="region of interest" description="Disordered" evidence="6">
    <location>
        <begin position="186"/>
        <end position="222"/>
    </location>
</feature>
<feature type="domain" description="Major facilitator superfamily (MFS) profile" evidence="8">
    <location>
        <begin position="1"/>
        <end position="371"/>
    </location>
</feature>
<evidence type="ECO:0000256" key="6">
    <source>
        <dbReference type="SAM" id="MobiDB-lite"/>
    </source>
</evidence>
<keyword evidence="4 7" id="KW-1133">Transmembrane helix</keyword>
<reference evidence="9" key="1">
    <citation type="submission" date="2016-03" db="EMBL/GenBank/DDBJ databases">
        <authorList>
            <person name="Ploux O."/>
        </authorList>
    </citation>
    <scope>NUCLEOTIDE SEQUENCE</scope>
    <source>
        <strain evidence="9">UC10</strain>
    </source>
</reference>
<accession>A0A1Y5PX25</accession>
<gene>
    <name evidence="9" type="ORF">SPPYR_3443</name>
</gene>
<dbReference type="PROSITE" id="PS50850">
    <property type="entry name" value="MFS"/>
    <property type="match status" value="1"/>
</dbReference>
<comment type="subcellular location">
    <subcellularLocation>
        <location evidence="1">Membrane</location>
        <topology evidence="1">Multi-pass membrane protein</topology>
    </subcellularLocation>
</comment>
<dbReference type="AlphaFoldDB" id="A0A1Y5PX25"/>
<feature type="transmembrane region" description="Helical" evidence="7">
    <location>
        <begin position="40"/>
        <end position="56"/>
    </location>
</feature>
<evidence type="ECO:0000256" key="4">
    <source>
        <dbReference type="ARBA" id="ARBA00022989"/>
    </source>
</evidence>
<dbReference type="Gene3D" id="1.20.1720.10">
    <property type="entry name" value="Multidrug resistance protein D"/>
    <property type="match status" value="1"/>
</dbReference>
<dbReference type="InterPro" id="IPR011701">
    <property type="entry name" value="MFS"/>
</dbReference>
<dbReference type="EMBL" id="LT598653">
    <property type="protein sequence ID" value="SBV34558.1"/>
    <property type="molecule type" value="Genomic_DNA"/>
</dbReference>
<evidence type="ECO:0000259" key="8">
    <source>
        <dbReference type="PROSITE" id="PS50850"/>
    </source>
</evidence>
<feature type="transmembrane region" description="Helical" evidence="7">
    <location>
        <begin position="130"/>
        <end position="154"/>
    </location>
</feature>
<feature type="compositionally biased region" description="Basic and acidic residues" evidence="6">
    <location>
        <begin position="204"/>
        <end position="213"/>
    </location>
</feature>
<keyword evidence="5 7" id="KW-0472">Membrane</keyword>
<keyword evidence="3 7" id="KW-0812">Transmembrane</keyword>
<evidence type="ECO:0000256" key="5">
    <source>
        <dbReference type="ARBA" id="ARBA00023136"/>
    </source>
</evidence>
<protein>
    <recommendedName>
        <fullName evidence="8">Major facilitator superfamily (MFS) profile domain-containing protein</fullName>
    </recommendedName>
</protein>
<dbReference type="Pfam" id="PF07690">
    <property type="entry name" value="MFS_1"/>
    <property type="match status" value="1"/>
</dbReference>